<organism evidence="1 2">
    <name type="scientific">Anaerobutyricum hallii</name>
    <dbReference type="NCBI Taxonomy" id="39488"/>
    <lineage>
        <taxon>Bacteria</taxon>
        <taxon>Bacillati</taxon>
        <taxon>Bacillota</taxon>
        <taxon>Clostridia</taxon>
        <taxon>Lachnospirales</taxon>
        <taxon>Lachnospiraceae</taxon>
        <taxon>Anaerobutyricum</taxon>
    </lineage>
</organism>
<dbReference type="EMBL" id="QRQO01000005">
    <property type="protein sequence ID" value="RHN16489.1"/>
    <property type="molecule type" value="Genomic_DNA"/>
</dbReference>
<accession>A0A415UEE8</accession>
<dbReference type="Proteomes" id="UP000283700">
    <property type="component" value="Unassembled WGS sequence"/>
</dbReference>
<evidence type="ECO:0008006" key="3">
    <source>
        <dbReference type="Google" id="ProtNLM"/>
    </source>
</evidence>
<dbReference type="AlphaFoldDB" id="A0A415UEE8"/>
<gene>
    <name evidence="1" type="ORF">DWZ29_02670</name>
</gene>
<reference evidence="1 2" key="1">
    <citation type="submission" date="2018-08" db="EMBL/GenBank/DDBJ databases">
        <title>A genome reference for cultivated species of the human gut microbiota.</title>
        <authorList>
            <person name="Zou Y."/>
            <person name="Xue W."/>
            <person name="Luo G."/>
        </authorList>
    </citation>
    <scope>NUCLEOTIDE SEQUENCE [LARGE SCALE GENOMIC DNA]</scope>
    <source>
        <strain evidence="1 2">AF31-17AC</strain>
    </source>
</reference>
<evidence type="ECO:0000313" key="1">
    <source>
        <dbReference type="EMBL" id="RHN16489.1"/>
    </source>
</evidence>
<sequence length="332" mass="38266">MAVRETYISKTLSTLGDGVAKVDEKIKALLADKQILARILKYSVEEFKEYDILEIINRIEEIEILEVPVDSGLSHKSKNEFGKISGSNTEDNVPGEGVIYYDIRFNVTKGKKRIKVLINIEAQATTSVSRLGYHIENRMTYYLSRMISAQKEQEFFGSDYDKIKEVISIWICMDARKNEDSIIEYQLRPEVKFGENIHPEEINLLKGILIKIRGGKNMTQSKNKLIEMLEYVIADHSAEEKKNYLKNECGVEMTKELERKVEAMGESMGRVILQEMLEDAWDKGVEQERRNTEKERENAIAAFISFGIPKEKILEKGYTEAEYTKVKRKLLS</sequence>
<dbReference type="RefSeq" id="WP_118485594.1">
    <property type="nucleotide sequence ID" value="NZ_QRQO01000005.1"/>
</dbReference>
<proteinExistence type="predicted"/>
<name>A0A415UEE8_9FIRM</name>
<protein>
    <recommendedName>
        <fullName evidence="3">PD-(D/E)XK nuclease family transposase</fullName>
    </recommendedName>
</protein>
<comment type="caution">
    <text evidence="1">The sequence shown here is derived from an EMBL/GenBank/DDBJ whole genome shotgun (WGS) entry which is preliminary data.</text>
</comment>
<evidence type="ECO:0000313" key="2">
    <source>
        <dbReference type="Proteomes" id="UP000283700"/>
    </source>
</evidence>